<dbReference type="AlphaFoldDB" id="R7QBN7"/>
<dbReference type="Proteomes" id="UP000012073">
    <property type="component" value="Unassembled WGS sequence"/>
</dbReference>
<evidence type="ECO:0000313" key="2">
    <source>
        <dbReference type="Proteomes" id="UP000012073"/>
    </source>
</evidence>
<dbReference type="RefSeq" id="XP_005715017.1">
    <property type="nucleotide sequence ID" value="XM_005714960.1"/>
</dbReference>
<gene>
    <name evidence="1" type="ORF">CHC_T00003788001</name>
</gene>
<organism evidence="1 2">
    <name type="scientific">Chondrus crispus</name>
    <name type="common">Carrageen Irish moss</name>
    <name type="synonym">Polymorpha crispa</name>
    <dbReference type="NCBI Taxonomy" id="2769"/>
    <lineage>
        <taxon>Eukaryota</taxon>
        <taxon>Rhodophyta</taxon>
        <taxon>Florideophyceae</taxon>
        <taxon>Rhodymeniophycidae</taxon>
        <taxon>Gigartinales</taxon>
        <taxon>Gigartinaceae</taxon>
        <taxon>Chondrus</taxon>
    </lineage>
</organism>
<evidence type="ECO:0000313" key="1">
    <source>
        <dbReference type="EMBL" id="CDF35198.1"/>
    </source>
</evidence>
<dbReference type="Gramene" id="CDF35198">
    <property type="protein sequence ID" value="CDF35198"/>
    <property type="gene ID" value="CHC_T00003788001"/>
</dbReference>
<accession>R7QBN7</accession>
<dbReference type="EMBL" id="HG001722">
    <property type="protein sequence ID" value="CDF35198.1"/>
    <property type="molecule type" value="Genomic_DNA"/>
</dbReference>
<reference evidence="2" key="1">
    <citation type="journal article" date="2013" name="Proc. Natl. Acad. Sci. U.S.A.">
        <title>Genome structure and metabolic features in the red seaweed Chondrus crispus shed light on evolution of the Archaeplastida.</title>
        <authorList>
            <person name="Collen J."/>
            <person name="Porcel B."/>
            <person name="Carre W."/>
            <person name="Ball S.G."/>
            <person name="Chaparro C."/>
            <person name="Tonon T."/>
            <person name="Barbeyron T."/>
            <person name="Michel G."/>
            <person name="Noel B."/>
            <person name="Valentin K."/>
            <person name="Elias M."/>
            <person name="Artiguenave F."/>
            <person name="Arun A."/>
            <person name="Aury J.M."/>
            <person name="Barbosa-Neto J.F."/>
            <person name="Bothwell J.H."/>
            <person name="Bouget F.Y."/>
            <person name="Brillet L."/>
            <person name="Cabello-Hurtado F."/>
            <person name="Capella-Gutierrez S."/>
            <person name="Charrier B."/>
            <person name="Cladiere L."/>
            <person name="Cock J.M."/>
            <person name="Coelho S.M."/>
            <person name="Colleoni C."/>
            <person name="Czjzek M."/>
            <person name="Da Silva C."/>
            <person name="Delage L."/>
            <person name="Denoeud F."/>
            <person name="Deschamps P."/>
            <person name="Dittami S.M."/>
            <person name="Gabaldon T."/>
            <person name="Gachon C.M."/>
            <person name="Groisillier A."/>
            <person name="Herve C."/>
            <person name="Jabbari K."/>
            <person name="Katinka M."/>
            <person name="Kloareg B."/>
            <person name="Kowalczyk N."/>
            <person name="Labadie K."/>
            <person name="Leblanc C."/>
            <person name="Lopez P.J."/>
            <person name="McLachlan D.H."/>
            <person name="Meslet-Cladiere L."/>
            <person name="Moustafa A."/>
            <person name="Nehr Z."/>
            <person name="Nyvall Collen P."/>
            <person name="Panaud O."/>
            <person name="Partensky F."/>
            <person name="Poulain J."/>
            <person name="Rensing S.A."/>
            <person name="Rousvoal S."/>
            <person name="Samson G."/>
            <person name="Symeonidi A."/>
            <person name="Weissenbach J."/>
            <person name="Zambounis A."/>
            <person name="Wincker P."/>
            <person name="Boyen C."/>
        </authorList>
    </citation>
    <scope>NUCLEOTIDE SEQUENCE [LARGE SCALE GENOMIC DNA]</scope>
    <source>
        <strain evidence="2">cv. Stackhouse</strain>
    </source>
</reference>
<proteinExistence type="predicted"/>
<dbReference type="GeneID" id="17322733"/>
<sequence>MGKAKKALDDFIDNIPDSKLTGIHQGAGTLHTDTDFRLDLQGMTSGTPKMYNLQIQINRGTQLSTLKKFSPGTVSTVLAPIDPAMSAADIKASFRRNAKI</sequence>
<keyword evidence="2" id="KW-1185">Reference proteome</keyword>
<name>R7QBN7_CHOCR</name>
<dbReference type="OrthoDB" id="3196949at2759"/>
<protein>
    <submittedName>
        <fullName evidence="1">Uncharacterized protein</fullName>
    </submittedName>
</protein>
<dbReference type="KEGG" id="ccp:CHC_T00003788001"/>